<accession>A0A7I0Y8U0</accession>
<protein>
    <submittedName>
        <fullName evidence="2">Uncharacterized protein</fullName>
    </submittedName>
</protein>
<dbReference type="RefSeq" id="WP_107911038.1">
    <property type="nucleotide sequence ID" value="NZ_BMUS01000001.1"/>
</dbReference>
<reference evidence="2 3" key="1">
    <citation type="submission" date="2020-06" db="EMBL/GenBank/DDBJ databases">
        <title>Genome mining for natural products.</title>
        <authorList>
            <person name="Zhang B."/>
            <person name="Shi J."/>
            <person name="Ge H."/>
        </authorList>
    </citation>
    <scope>NUCLEOTIDE SEQUENCE [LARGE SCALE GENOMIC DNA]</scope>
    <source>
        <strain evidence="2 3">NA02069</strain>
    </source>
</reference>
<keyword evidence="3" id="KW-1185">Reference proteome</keyword>
<dbReference type="EMBL" id="CP056041">
    <property type="protein sequence ID" value="QKZ15921.1"/>
    <property type="molecule type" value="Genomic_DNA"/>
</dbReference>
<sequence>MLTIHHLSVDFEVGGDDTAVFARLFSEHIKEWARRQENERARSRLLAGEAAMAGEDAGHDPASGHAPAPGCCGGA</sequence>
<feature type="region of interest" description="Disordered" evidence="1">
    <location>
        <begin position="48"/>
        <end position="75"/>
    </location>
</feature>
<evidence type="ECO:0000313" key="3">
    <source>
        <dbReference type="Proteomes" id="UP000509418"/>
    </source>
</evidence>
<gene>
    <name evidence="2" type="ORF">HUT05_01685</name>
</gene>
<dbReference type="AlphaFoldDB" id="A0A7I0Y8U0"/>
<evidence type="ECO:0000256" key="1">
    <source>
        <dbReference type="SAM" id="MobiDB-lite"/>
    </source>
</evidence>
<dbReference type="NCBIfam" id="NF045895">
    <property type="entry name" value="tail_region"/>
    <property type="match status" value="1"/>
</dbReference>
<evidence type="ECO:0000313" key="2">
    <source>
        <dbReference type="EMBL" id="QKZ15921.1"/>
    </source>
</evidence>
<dbReference type="GeneID" id="91324325"/>
<organism evidence="2 3">
    <name type="scientific">Streptomyces chartreusis</name>
    <dbReference type="NCBI Taxonomy" id="1969"/>
    <lineage>
        <taxon>Bacteria</taxon>
        <taxon>Bacillati</taxon>
        <taxon>Actinomycetota</taxon>
        <taxon>Actinomycetes</taxon>
        <taxon>Kitasatosporales</taxon>
        <taxon>Streptomycetaceae</taxon>
        <taxon>Streptomyces</taxon>
    </lineage>
</organism>
<name>A0A7I0Y8U0_STRCX</name>
<proteinExistence type="predicted"/>
<dbReference type="Proteomes" id="UP000509418">
    <property type="component" value="Chromosome"/>
</dbReference>